<reference evidence="1" key="1">
    <citation type="submission" date="2018-01" db="EMBL/GenBank/DDBJ databases">
        <authorList>
            <person name="Krukenberg V."/>
        </authorList>
    </citation>
    <scope>NUCLEOTIDE SEQUENCE</scope>
    <source>
        <strain evidence="1">E20ANME2</strain>
    </source>
</reference>
<dbReference type="EMBL" id="PQXF01000002">
    <property type="protein sequence ID" value="PXF61990.1"/>
    <property type="molecule type" value="Genomic_DNA"/>
</dbReference>
<gene>
    <name evidence="1" type="ORF">C4B59_01870</name>
</gene>
<organism evidence="1 2">
    <name type="scientific">Candidatus Methanogaster sp</name>
    <dbReference type="NCBI Taxonomy" id="3386292"/>
    <lineage>
        <taxon>Archaea</taxon>
        <taxon>Methanobacteriati</taxon>
        <taxon>Methanobacteriota</taxon>
        <taxon>Stenosarchaea group</taxon>
        <taxon>Methanomicrobia</taxon>
        <taxon>Methanosarcinales</taxon>
        <taxon>ANME-2 cluster</taxon>
        <taxon>Candidatus Methanogasteraceae</taxon>
        <taxon>Candidatus Methanogaster</taxon>
    </lineage>
</organism>
<proteinExistence type="predicted"/>
<protein>
    <submittedName>
        <fullName evidence="1">Heat-shock protein</fullName>
    </submittedName>
</protein>
<accession>A0AC61L6N4</accession>
<evidence type="ECO:0000313" key="2">
    <source>
        <dbReference type="Proteomes" id="UP000248329"/>
    </source>
</evidence>
<sequence>MQWTNNKFITTLGISIVLALGMISVVFGVIHISRGGGNPVPLPALLMAFAIVFVLGSVFFEDRGADRVGALVGGGIVAAIVSLITMLVCGGALYLLTNGMNTGIDKIISMLAVCMVLGMAAFSYLRSHR</sequence>
<name>A0AC61L6N4_9EURY</name>
<evidence type="ECO:0000313" key="1">
    <source>
        <dbReference type="EMBL" id="PXF61990.1"/>
    </source>
</evidence>
<dbReference type="Proteomes" id="UP000248329">
    <property type="component" value="Unassembled WGS sequence"/>
</dbReference>
<comment type="caution">
    <text evidence="1">The sequence shown here is derived from an EMBL/GenBank/DDBJ whole genome shotgun (WGS) entry which is preliminary data.</text>
</comment>